<dbReference type="RefSeq" id="XP_052112053.1">
    <property type="nucleotide sequence ID" value="XM_052256093.1"/>
</dbReference>
<keyword evidence="2" id="KW-1185">Reference proteome</keyword>
<dbReference type="KEGG" id="adu:110278462"/>
<reference evidence="3 4" key="2">
    <citation type="submission" date="2025-04" db="UniProtKB">
        <authorList>
            <consortium name="RefSeq"/>
        </authorList>
    </citation>
    <scope>IDENTIFICATION</scope>
    <source>
        <tissue evidence="3 4">Whole plant</tissue>
    </source>
</reference>
<name>A0A9C6WRS1_ARADU</name>
<evidence type="ECO:0000313" key="2">
    <source>
        <dbReference type="Proteomes" id="UP000515211"/>
    </source>
</evidence>
<dbReference type="AlphaFoldDB" id="A0A9C6WRS1"/>
<dbReference type="GeneID" id="110278462"/>
<gene>
    <name evidence="3" type="primary">LOC110278462</name>
    <name evidence="4" type="synonym">LOC127745536</name>
</gene>
<organism evidence="2 3">
    <name type="scientific">Arachis duranensis</name>
    <name type="common">Wild peanut</name>
    <dbReference type="NCBI Taxonomy" id="130453"/>
    <lineage>
        <taxon>Eukaryota</taxon>
        <taxon>Viridiplantae</taxon>
        <taxon>Streptophyta</taxon>
        <taxon>Embryophyta</taxon>
        <taxon>Tracheophyta</taxon>
        <taxon>Spermatophyta</taxon>
        <taxon>Magnoliopsida</taxon>
        <taxon>eudicotyledons</taxon>
        <taxon>Gunneridae</taxon>
        <taxon>Pentapetalae</taxon>
        <taxon>rosids</taxon>
        <taxon>fabids</taxon>
        <taxon>Fabales</taxon>
        <taxon>Fabaceae</taxon>
        <taxon>Papilionoideae</taxon>
        <taxon>50 kb inversion clade</taxon>
        <taxon>dalbergioids sensu lato</taxon>
        <taxon>Dalbergieae</taxon>
        <taxon>Pterocarpus clade</taxon>
        <taxon>Arachis</taxon>
    </lineage>
</organism>
<dbReference type="RefSeq" id="XP_052114282.1">
    <property type="nucleotide sequence ID" value="XM_052258322.1"/>
</dbReference>
<proteinExistence type="predicted"/>
<sequence length="147" mass="17453">MLEDDVKKFNLLIEDVGRKIEEMVKVLAEKEKVLEAKERENHRVCEENRELRRMVEAQPVNARDVERMKRELQALEREIEVGELARNVWEDKSQELENSLSHEFKDLEALALDCNQELRRLKIGDDIQYQLNAKGTRLLRLWVLTVN</sequence>
<feature type="coiled-coil region" evidence="1">
    <location>
        <begin position="20"/>
        <end position="92"/>
    </location>
</feature>
<dbReference type="PANTHER" id="PTHR46681">
    <property type="entry name" value="KINETOCHORE PROTEIN NDC80 HOMOLOG"/>
    <property type="match status" value="1"/>
</dbReference>
<dbReference type="Proteomes" id="UP000515211">
    <property type="component" value="Chromosome 1"/>
</dbReference>
<protein>
    <submittedName>
        <fullName evidence="3 4">Kinetochore protein NDC80 homolog</fullName>
    </submittedName>
</protein>
<dbReference type="PANTHER" id="PTHR46681:SF1">
    <property type="entry name" value="KINETOCHORE PROTEIN NDC80 HOMOLOG"/>
    <property type="match status" value="1"/>
</dbReference>
<keyword evidence="1" id="KW-0175">Coiled coil</keyword>
<evidence type="ECO:0000313" key="3">
    <source>
        <dbReference type="RefSeq" id="XP_052112053.1"/>
    </source>
</evidence>
<evidence type="ECO:0000256" key="1">
    <source>
        <dbReference type="SAM" id="Coils"/>
    </source>
</evidence>
<evidence type="ECO:0000313" key="4">
    <source>
        <dbReference type="RefSeq" id="XP_052114282.1"/>
    </source>
</evidence>
<reference evidence="2" key="1">
    <citation type="journal article" date="2016" name="Nat. Genet.">
        <title>The genome sequences of Arachis duranensis and Arachis ipaensis, the diploid ancestors of cultivated peanut.</title>
        <authorList>
            <person name="Bertioli D.J."/>
            <person name="Cannon S.B."/>
            <person name="Froenicke L."/>
            <person name="Huang G."/>
            <person name="Farmer A.D."/>
            <person name="Cannon E.K."/>
            <person name="Liu X."/>
            <person name="Gao D."/>
            <person name="Clevenger J."/>
            <person name="Dash S."/>
            <person name="Ren L."/>
            <person name="Moretzsohn M.C."/>
            <person name="Shirasawa K."/>
            <person name="Huang W."/>
            <person name="Vidigal B."/>
            <person name="Abernathy B."/>
            <person name="Chu Y."/>
            <person name="Niederhuth C.E."/>
            <person name="Umale P."/>
            <person name="Araujo A.C."/>
            <person name="Kozik A."/>
            <person name="Kim K.D."/>
            <person name="Burow M.D."/>
            <person name="Varshney R.K."/>
            <person name="Wang X."/>
            <person name="Zhang X."/>
            <person name="Barkley N."/>
            <person name="Guimaraes P.M."/>
            <person name="Isobe S."/>
            <person name="Guo B."/>
            <person name="Liao B."/>
            <person name="Stalker H.T."/>
            <person name="Schmitz R.J."/>
            <person name="Scheffler B.E."/>
            <person name="Leal-Bertioli S.C."/>
            <person name="Xun X."/>
            <person name="Jackson S.A."/>
            <person name="Michelmore R."/>
            <person name="Ozias-Akins P."/>
        </authorList>
    </citation>
    <scope>NUCLEOTIDE SEQUENCE [LARGE SCALE GENOMIC DNA]</scope>
    <source>
        <strain evidence="2">cv. V14167</strain>
    </source>
</reference>
<dbReference type="InterPro" id="IPR055307">
    <property type="entry name" value="NDC80_plants"/>
</dbReference>
<accession>A0A9C6WRS1</accession>
<dbReference type="KEGG" id="adu:127745536"/>